<evidence type="ECO:0000259" key="12">
    <source>
        <dbReference type="Pfam" id="PF03447"/>
    </source>
</evidence>
<comment type="catalytic activity">
    <reaction evidence="10">
        <text>L-homoserine + NADP(+) = L-aspartate 4-semialdehyde + NADPH + H(+)</text>
        <dbReference type="Rhea" id="RHEA:15761"/>
        <dbReference type="ChEBI" id="CHEBI:15378"/>
        <dbReference type="ChEBI" id="CHEBI:57476"/>
        <dbReference type="ChEBI" id="CHEBI:57783"/>
        <dbReference type="ChEBI" id="CHEBI:58349"/>
        <dbReference type="ChEBI" id="CHEBI:537519"/>
        <dbReference type="EC" id="1.1.1.3"/>
    </reaction>
    <physiologicalReaction direction="right-to-left" evidence="10">
        <dbReference type="Rhea" id="RHEA:15763"/>
    </physiologicalReaction>
</comment>
<reference evidence="14" key="1">
    <citation type="submission" date="2016-11" db="EMBL/GenBank/DDBJ databases">
        <authorList>
            <person name="Varghese N."/>
            <person name="Submissions S."/>
        </authorList>
    </citation>
    <scope>NUCLEOTIDE SEQUENCE [LARGE SCALE GENOMIC DNA]</scope>
    <source>
        <strain evidence="14">DSM 19978</strain>
    </source>
</reference>
<evidence type="ECO:0000256" key="3">
    <source>
        <dbReference type="ARBA" id="ARBA00005062"/>
    </source>
</evidence>
<dbReference type="STRING" id="468056.SAMN05443549_10161"/>
<feature type="domain" description="Aspartate/homoserine dehydrogenase NAD-binding" evidence="12">
    <location>
        <begin position="12"/>
        <end position="146"/>
    </location>
</feature>
<keyword evidence="8" id="KW-0560">Oxidoreductase</keyword>
<dbReference type="InterPro" id="IPR005106">
    <property type="entry name" value="Asp/hSer_DH_NAD-bd"/>
</dbReference>
<evidence type="ECO:0000256" key="9">
    <source>
        <dbReference type="ARBA" id="ARBA00023167"/>
    </source>
</evidence>
<dbReference type="InterPro" id="IPR001342">
    <property type="entry name" value="HDH_cat"/>
</dbReference>
<sequence>MSVLKINIVLFGKGNVGKEFLNQVIENQKTFLEKRNIDIQFPIIANSRLAYFEKEGVDKFWESNFALAAIPYKLEDILDYVKIHNLENLVAIDLTDSEELVKNYIPLIQNGFNIVAANKNANTSSIEFYKEVRRNLDRHGKTFLYETNVGSGFPVVQTLRDLYSSGEQITKIRGVFSDSFGNVFKRFSTEESLFLSVLSEAGITGSKKSDSIENLYKNDVAKKTLILAREIGANLEFSDVNILPLFSSELKEFNPKQEYEFDKKMLESYGISKIADEDNHILRYVGEFSVLENKLEVQLVSELQSFPIARLDGSEKNFEIYTKSYGKIPIVIQGSGSGKEVLARGVLTDVFKVAEKLRIREKVLV</sequence>
<protein>
    <recommendedName>
        <fullName evidence="4">homoserine dehydrogenase</fullName>
        <ecNumber evidence="4">1.1.1.3</ecNumber>
    </recommendedName>
</protein>
<evidence type="ECO:0000256" key="7">
    <source>
        <dbReference type="ARBA" id="ARBA00022857"/>
    </source>
</evidence>
<evidence type="ECO:0000313" key="13">
    <source>
        <dbReference type="EMBL" id="SHF70068.1"/>
    </source>
</evidence>
<proteinExistence type="predicted"/>
<evidence type="ECO:0000256" key="4">
    <source>
        <dbReference type="ARBA" id="ARBA00013213"/>
    </source>
</evidence>
<evidence type="ECO:0000256" key="2">
    <source>
        <dbReference type="ARBA" id="ARBA00005056"/>
    </source>
</evidence>
<dbReference type="InterPro" id="IPR036291">
    <property type="entry name" value="NAD(P)-bd_dom_sf"/>
</dbReference>
<evidence type="ECO:0000256" key="1">
    <source>
        <dbReference type="ARBA" id="ARBA00001920"/>
    </source>
</evidence>
<evidence type="ECO:0000259" key="11">
    <source>
        <dbReference type="Pfam" id="PF00742"/>
    </source>
</evidence>
<name>A0A1M5DSQ6_9FLAO</name>
<dbReference type="UniPathway" id="UPA00050">
    <property type="reaction ID" value="UER00063"/>
</dbReference>
<evidence type="ECO:0000313" key="14">
    <source>
        <dbReference type="Proteomes" id="UP000184516"/>
    </source>
</evidence>
<dbReference type="Gene3D" id="3.40.50.720">
    <property type="entry name" value="NAD(P)-binding Rossmann-like Domain"/>
    <property type="match status" value="1"/>
</dbReference>
<dbReference type="PANTHER" id="PTHR43070">
    <property type="match status" value="1"/>
</dbReference>
<dbReference type="InterPro" id="IPR011147">
    <property type="entry name" value="Bifunc_Aspkin/hSer_DH"/>
</dbReference>
<keyword evidence="5" id="KW-0028">Amino-acid biosynthesis</keyword>
<evidence type="ECO:0000256" key="6">
    <source>
        <dbReference type="ARBA" id="ARBA00022697"/>
    </source>
</evidence>
<dbReference type="EMBL" id="FQWB01000001">
    <property type="protein sequence ID" value="SHF70068.1"/>
    <property type="molecule type" value="Genomic_DNA"/>
</dbReference>
<comment type="cofactor">
    <cofactor evidence="1">
        <name>a metal cation</name>
        <dbReference type="ChEBI" id="CHEBI:25213"/>
    </cofactor>
</comment>
<dbReference type="Pfam" id="PF03447">
    <property type="entry name" value="NAD_binding_3"/>
    <property type="match status" value="1"/>
</dbReference>
<dbReference type="PANTHER" id="PTHR43070:SF3">
    <property type="entry name" value="HOMOSERINE DEHYDROGENASE"/>
    <property type="match status" value="1"/>
</dbReference>
<keyword evidence="6" id="KW-0791">Threonine biosynthesis</keyword>
<keyword evidence="9" id="KW-0486">Methionine biosynthesis</keyword>
<dbReference type="AlphaFoldDB" id="A0A1M5DSQ6"/>
<feature type="domain" description="Homoserine dehydrogenase catalytic" evidence="11">
    <location>
        <begin position="154"/>
        <end position="350"/>
    </location>
</feature>
<evidence type="ECO:0000256" key="8">
    <source>
        <dbReference type="ARBA" id="ARBA00023002"/>
    </source>
</evidence>
<evidence type="ECO:0000256" key="5">
    <source>
        <dbReference type="ARBA" id="ARBA00022605"/>
    </source>
</evidence>
<evidence type="ECO:0000256" key="10">
    <source>
        <dbReference type="ARBA" id="ARBA00048841"/>
    </source>
</evidence>
<dbReference type="SUPFAM" id="SSF51735">
    <property type="entry name" value="NAD(P)-binding Rossmann-fold domains"/>
    <property type="match status" value="1"/>
</dbReference>
<comment type="pathway">
    <text evidence="3">Amino-acid biosynthesis; L-methionine biosynthesis via de novo pathway; L-homoserine from L-aspartate: step 3/3.</text>
</comment>
<organism evidence="13 14">
    <name type="scientific">Flavobacterium fluvii</name>
    <dbReference type="NCBI Taxonomy" id="468056"/>
    <lineage>
        <taxon>Bacteria</taxon>
        <taxon>Pseudomonadati</taxon>
        <taxon>Bacteroidota</taxon>
        <taxon>Flavobacteriia</taxon>
        <taxon>Flavobacteriales</taxon>
        <taxon>Flavobacteriaceae</taxon>
        <taxon>Flavobacterium</taxon>
    </lineage>
</organism>
<dbReference type="RefSeq" id="WP_073367067.1">
    <property type="nucleotide sequence ID" value="NZ_FQWB01000001.1"/>
</dbReference>
<keyword evidence="7" id="KW-0521">NADP</keyword>
<comment type="pathway">
    <text evidence="2">Amino-acid biosynthesis; L-threonine biosynthesis; L-threonine from L-aspartate: step 3/5.</text>
</comment>
<dbReference type="Pfam" id="PF00742">
    <property type="entry name" value="Homoserine_dh"/>
    <property type="match status" value="1"/>
</dbReference>
<accession>A0A1M5DSQ6</accession>
<keyword evidence="14" id="KW-1185">Reference proteome</keyword>
<dbReference type="SUPFAM" id="SSF55347">
    <property type="entry name" value="Glyceraldehyde-3-phosphate dehydrogenase-like, C-terminal domain"/>
    <property type="match status" value="1"/>
</dbReference>
<dbReference type="Gene3D" id="3.30.360.10">
    <property type="entry name" value="Dihydrodipicolinate Reductase, domain 2"/>
    <property type="match status" value="1"/>
</dbReference>
<dbReference type="OrthoDB" id="9799110at2"/>
<dbReference type="Proteomes" id="UP000184516">
    <property type="component" value="Unassembled WGS sequence"/>
</dbReference>
<dbReference type="GO" id="GO:0050661">
    <property type="term" value="F:NADP binding"/>
    <property type="evidence" value="ECO:0007669"/>
    <property type="project" value="InterPro"/>
</dbReference>
<gene>
    <name evidence="13" type="ORF">SAMN05443549_10161</name>
</gene>
<dbReference type="GO" id="GO:0009086">
    <property type="term" value="P:methionine biosynthetic process"/>
    <property type="evidence" value="ECO:0007669"/>
    <property type="project" value="UniProtKB-KW"/>
</dbReference>
<dbReference type="GO" id="GO:0004412">
    <property type="term" value="F:homoserine dehydrogenase activity"/>
    <property type="evidence" value="ECO:0007669"/>
    <property type="project" value="UniProtKB-EC"/>
</dbReference>
<dbReference type="GO" id="GO:0009088">
    <property type="term" value="P:threonine biosynthetic process"/>
    <property type="evidence" value="ECO:0007669"/>
    <property type="project" value="UniProtKB-UniPathway"/>
</dbReference>
<dbReference type="UniPathway" id="UPA00051">
    <property type="reaction ID" value="UER00465"/>
</dbReference>
<dbReference type="EC" id="1.1.1.3" evidence="4"/>